<dbReference type="InterPro" id="IPR011033">
    <property type="entry name" value="PRC_barrel-like_sf"/>
</dbReference>
<dbReference type="PANTHER" id="PTHR38463:SF1">
    <property type="entry name" value="STRESS RESPONSE PROTEIN YSNF"/>
    <property type="match status" value="1"/>
</dbReference>
<dbReference type="InterPro" id="IPR052967">
    <property type="entry name" value="Stress_Response_Assoc"/>
</dbReference>
<evidence type="ECO:0000259" key="3">
    <source>
        <dbReference type="Pfam" id="PF09557"/>
    </source>
</evidence>
<dbReference type="InterPro" id="IPR014747">
    <property type="entry name" value="Bac_photo_RC_H_C"/>
</dbReference>
<feature type="domain" description="DUF2382" evidence="3">
    <location>
        <begin position="209"/>
        <end position="320"/>
    </location>
</feature>
<feature type="region of interest" description="Disordered" evidence="1">
    <location>
        <begin position="101"/>
        <end position="205"/>
    </location>
</feature>
<dbReference type="InterPro" id="IPR027275">
    <property type="entry name" value="PRC-brl_dom"/>
</dbReference>
<gene>
    <name evidence="4" type="ORF">GPZ80_29215</name>
</gene>
<evidence type="ECO:0000256" key="1">
    <source>
        <dbReference type="SAM" id="MobiDB-lite"/>
    </source>
</evidence>
<protein>
    <submittedName>
        <fullName evidence="4">PRC and DUF2382 domain-containing protein</fullName>
    </submittedName>
</protein>
<comment type="caution">
    <text evidence="4">The sequence shown here is derived from an EMBL/GenBank/DDBJ whole genome shotgun (WGS) entry which is preliminary data.</text>
</comment>
<dbReference type="Gene3D" id="3.90.50.10">
    <property type="entry name" value="Photosynthetic Reaction Center, subunit H, domain 2"/>
    <property type="match status" value="1"/>
</dbReference>
<feature type="compositionally biased region" description="Low complexity" evidence="1">
    <location>
        <begin position="115"/>
        <end position="128"/>
    </location>
</feature>
<dbReference type="Proteomes" id="UP000734823">
    <property type="component" value="Unassembled WGS sequence"/>
</dbReference>
<dbReference type="SUPFAM" id="SSF50346">
    <property type="entry name" value="PRC-barrel domain"/>
    <property type="match status" value="1"/>
</dbReference>
<keyword evidence="5" id="KW-1185">Reference proteome</keyword>
<dbReference type="NCBIfam" id="TIGR02271">
    <property type="entry name" value="YsnF/AvaK domain"/>
    <property type="match status" value="1"/>
</dbReference>
<reference evidence="4 5" key="1">
    <citation type="submission" date="2020-06" db="EMBL/GenBank/DDBJ databases">
        <title>Actinokineospora xiongansis sp. nov., isolated from soil of Baiyangdian.</title>
        <authorList>
            <person name="Zhang X."/>
        </authorList>
    </citation>
    <scope>NUCLEOTIDE SEQUENCE [LARGE SCALE GENOMIC DNA]</scope>
    <source>
        <strain evidence="4 5">HBU206404</strain>
    </source>
</reference>
<evidence type="ECO:0000259" key="2">
    <source>
        <dbReference type="Pfam" id="PF05239"/>
    </source>
</evidence>
<evidence type="ECO:0000313" key="5">
    <source>
        <dbReference type="Proteomes" id="UP000734823"/>
    </source>
</evidence>
<evidence type="ECO:0000313" key="4">
    <source>
        <dbReference type="EMBL" id="MBC6451247.1"/>
    </source>
</evidence>
<name>A0ABR7LF42_9PSEU</name>
<accession>A0ABR7LF42</accession>
<organism evidence="4 5">
    <name type="scientific">Actinokineospora xionganensis</name>
    <dbReference type="NCBI Taxonomy" id="2684470"/>
    <lineage>
        <taxon>Bacteria</taxon>
        <taxon>Bacillati</taxon>
        <taxon>Actinomycetota</taxon>
        <taxon>Actinomycetes</taxon>
        <taxon>Pseudonocardiales</taxon>
        <taxon>Pseudonocardiaceae</taxon>
        <taxon>Actinokineospora</taxon>
    </lineage>
</organism>
<feature type="compositionally biased region" description="Basic and acidic residues" evidence="1">
    <location>
        <begin position="181"/>
        <end position="205"/>
    </location>
</feature>
<sequence>MTISMKPQDLIGHDVFDPEGERIGQVESVYIGEQSHEPEWVTVRTGLFGTRESFVPLSGAHEESDGLRVGVTKGLVKDAPHIDSGRTLTEQEGMDLRRHYGLPMQRGSTGPVSRPGGQQPGQTVTGTGMTDPTMTQDGMAGRPTGKHGTDRSAMGMAGTAPPGGMSNPTTADPRLAGTDPRLADRATGERQGRTADPAQARDDTQTVIRSEERLKVGKENVEAGHVRLRKHVETEKQQVTVPLSHEEVRIEREPITEADAAKLTGQTGDLADSEIEMTLYEERPVVSKERVAVEKLRISKEQVTEERTITDEIHKEKFDVVDDRQTGGKPKR</sequence>
<feature type="compositionally biased region" description="Low complexity" evidence="1">
    <location>
        <begin position="153"/>
        <end position="165"/>
    </location>
</feature>
<dbReference type="PANTHER" id="PTHR38463">
    <property type="entry name" value="STRESS RESPONSE PROTEIN YSNF"/>
    <property type="match status" value="1"/>
</dbReference>
<proteinExistence type="predicted"/>
<dbReference type="Pfam" id="PF05239">
    <property type="entry name" value="PRC"/>
    <property type="match status" value="1"/>
</dbReference>
<dbReference type="EMBL" id="JABVED010000026">
    <property type="protein sequence ID" value="MBC6451247.1"/>
    <property type="molecule type" value="Genomic_DNA"/>
</dbReference>
<dbReference type="RefSeq" id="WP_187224325.1">
    <property type="nucleotide sequence ID" value="NZ_JABVED010000026.1"/>
</dbReference>
<feature type="domain" description="PRC-barrel" evidence="2">
    <location>
        <begin position="8"/>
        <end position="75"/>
    </location>
</feature>
<dbReference type="InterPro" id="IPR019060">
    <property type="entry name" value="DUF2382"/>
</dbReference>
<dbReference type="Pfam" id="PF09557">
    <property type="entry name" value="DUF2382"/>
    <property type="match status" value="1"/>
</dbReference>